<dbReference type="EMBL" id="CM007896">
    <property type="protein sequence ID" value="OTG21126.1"/>
    <property type="molecule type" value="Genomic_DNA"/>
</dbReference>
<dbReference type="SUPFAM" id="SSF52058">
    <property type="entry name" value="L domain-like"/>
    <property type="match status" value="1"/>
</dbReference>
<dbReference type="PANTHER" id="PTHR48063:SF103">
    <property type="entry name" value="LEUCINE-RICH RECEPTOR-LIKE KINASE FAMILY PROTEIN"/>
    <property type="match status" value="1"/>
</dbReference>
<evidence type="ECO:0000259" key="10">
    <source>
        <dbReference type="Pfam" id="PF08263"/>
    </source>
</evidence>
<dbReference type="InterPro" id="IPR013210">
    <property type="entry name" value="LRR_N_plant-typ"/>
</dbReference>
<reference evidence="12" key="2">
    <citation type="submission" date="2017-02" db="EMBL/GenBank/DDBJ databases">
        <title>Sunflower complete genome.</title>
        <authorList>
            <person name="Langlade N."/>
            <person name="Munos S."/>
        </authorList>
    </citation>
    <scope>NUCLEOTIDE SEQUENCE [LARGE SCALE GENOMIC DNA]</scope>
    <source>
        <tissue evidence="12">Leaves</tissue>
    </source>
</reference>
<evidence type="ECO:0000256" key="4">
    <source>
        <dbReference type="ARBA" id="ARBA00022729"/>
    </source>
</evidence>
<reference evidence="11 13" key="1">
    <citation type="journal article" date="2017" name="Nature">
        <title>The sunflower genome provides insights into oil metabolism, flowering and Asterid evolution.</title>
        <authorList>
            <person name="Badouin H."/>
            <person name="Gouzy J."/>
            <person name="Grassa C.J."/>
            <person name="Murat F."/>
            <person name="Staton S.E."/>
            <person name="Cottret L."/>
            <person name="Lelandais-Briere C."/>
            <person name="Owens G.L."/>
            <person name="Carrere S."/>
            <person name="Mayjonade B."/>
            <person name="Legrand L."/>
            <person name="Gill N."/>
            <person name="Kane N.C."/>
            <person name="Bowers J.E."/>
            <person name="Hubner S."/>
            <person name="Bellec A."/>
            <person name="Berard A."/>
            <person name="Berges H."/>
            <person name="Blanchet N."/>
            <person name="Boniface M.C."/>
            <person name="Brunel D."/>
            <person name="Catrice O."/>
            <person name="Chaidir N."/>
            <person name="Claudel C."/>
            <person name="Donnadieu C."/>
            <person name="Faraut T."/>
            <person name="Fievet G."/>
            <person name="Helmstetter N."/>
            <person name="King M."/>
            <person name="Knapp S.J."/>
            <person name="Lai Z."/>
            <person name="Le Paslier M.C."/>
            <person name="Lippi Y."/>
            <person name="Lorenzon L."/>
            <person name="Mandel J.R."/>
            <person name="Marage G."/>
            <person name="Marchand G."/>
            <person name="Marquand E."/>
            <person name="Bret-Mestries E."/>
            <person name="Morien E."/>
            <person name="Nambeesan S."/>
            <person name="Nguyen T."/>
            <person name="Pegot-Espagnet P."/>
            <person name="Pouilly N."/>
            <person name="Raftis F."/>
            <person name="Sallet E."/>
            <person name="Schiex T."/>
            <person name="Thomas J."/>
            <person name="Vandecasteele C."/>
            <person name="Vares D."/>
            <person name="Vear F."/>
            <person name="Vautrin S."/>
            <person name="Crespi M."/>
            <person name="Mangin B."/>
            <person name="Burke J.M."/>
            <person name="Salse J."/>
            <person name="Munos S."/>
            <person name="Vincourt P."/>
            <person name="Rieseberg L.H."/>
            <person name="Langlade N.B."/>
        </authorList>
    </citation>
    <scope>NUCLEOTIDE SEQUENCE [LARGE SCALE GENOMIC DNA]</scope>
    <source>
        <strain evidence="13">cv. SF193</strain>
        <tissue evidence="11">Leaves</tissue>
    </source>
</reference>
<proteinExistence type="predicted"/>
<dbReference type="Gene3D" id="3.80.10.10">
    <property type="entry name" value="Ribonuclease Inhibitor"/>
    <property type="match status" value="1"/>
</dbReference>
<dbReference type="InterPro" id="IPR046956">
    <property type="entry name" value="RLP23-like"/>
</dbReference>
<dbReference type="GO" id="GO:0004674">
    <property type="term" value="F:protein serine/threonine kinase activity"/>
    <property type="evidence" value="ECO:0007669"/>
    <property type="project" value="UniProtKB-KW"/>
</dbReference>
<evidence type="ECO:0000256" key="7">
    <source>
        <dbReference type="ARBA" id="ARBA00023136"/>
    </source>
</evidence>
<evidence type="ECO:0000256" key="9">
    <source>
        <dbReference type="SAM" id="SignalP"/>
    </source>
</evidence>
<dbReference type="PANTHER" id="PTHR48063">
    <property type="entry name" value="LRR RECEPTOR-LIKE KINASE"/>
    <property type="match status" value="1"/>
</dbReference>
<keyword evidence="5" id="KW-0677">Repeat</keyword>
<evidence type="ECO:0000256" key="6">
    <source>
        <dbReference type="ARBA" id="ARBA00022989"/>
    </source>
</evidence>
<keyword evidence="7" id="KW-0472">Membrane</keyword>
<evidence type="ECO:0000256" key="2">
    <source>
        <dbReference type="ARBA" id="ARBA00022614"/>
    </source>
</evidence>
<keyword evidence="11" id="KW-0723">Serine/threonine-protein kinase</keyword>
<dbReference type="InterPro" id="IPR032675">
    <property type="entry name" value="LRR_dom_sf"/>
</dbReference>
<dbReference type="EMBL" id="MNCJ02000322">
    <property type="protein sequence ID" value="KAF5799937.1"/>
    <property type="molecule type" value="Genomic_DNA"/>
</dbReference>
<evidence type="ECO:0000313" key="11">
    <source>
        <dbReference type="EMBL" id="KAF5799937.1"/>
    </source>
</evidence>
<evidence type="ECO:0000313" key="13">
    <source>
        <dbReference type="Proteomes" id="UP000215914"/>
    </source>
</evidence>
<gene>
    <name evidence="12" type="ORF">HannXRQ_Chr07g0200721</name>
    <name evidence="11" type="ORF">HanXRQr2_Chr07g0310231</name>
</gene>
<organism evidence="12 13">
    <name type="scientific">Helianthus annuus</name>
    <name type="common">Common sunflower</name>
    <dbReference type="NCBI Taxonomy" id="4232"/>
    <lineage>
        <taxon>Eukaryota</taxon>
        <taxon>Viridiplantae</taxon>
        <taxon>Streptophyta</taxon>
        <taxon>Embryophyta</taxon>
        <taxon>Tracheophyta</taxon>
        <taxon>Spermatophyta</taxon>
        <taxon>Magnoliopsida</taxon>
        <taxon>eudicotyledons</taxon>
        <taxon>Gunneridae</taxon>
        <taxon>Pentapetalae</taxon>
        <taxon>asterids</taxon>
        <taxon>campanulids</taxon>
        <taxon>Asterales</taxon>
        <taxon>Asteraceae</taxon>
        <taxon>Asteroideae</taxon>
        <taxon>Heliantheae alliance</taxon>
        <taxon>Heliantheae</taxon>
        <taxon>Helianthus</taxon>
    </lineage>
</organism>
<evidence type="ECO:0000256" key="5">
    <source>
        <dbReference type="ARBA" id="ARBA00022737"/>
    </source>
</evidence>
<dbReference type="GO" id="GO:0016020">
    <property type="term" value="C:membrane"/>
    <property type="evidence" value="ECO:0007669"/>
    <property type="project" value="UniProtKB-SubCell"/>
</dbReference>
<reference evidence="11" key="3">
    <citation type="submission" date="2020-06" db="EMBL/GenBank/DDBJ databases">
        <title>Helianthus annuus Genome sequencing and assembly Release 2.</title>
        <authorList>
            <person name="Gouzy J."/>
            <person name="Langlade N."/>
            <person name="Munos S."/>
        </authorList>
    </citation>
    <scope>NUCLEOTIDE SEQUENCE</scope>
    <source>
        <tissue evidence="11">Leaves</tissue>
    </source>
</reference>
<dbReference type="AlphaFoldDB" id="A0A251UE28"/>
<keyword evidence="11" id="KW-0418">Kinase</keyword>
<accession>A0A251UE28</accession>
<evidence type="ECO:0000313" key="12">
    <source>
        <dbReference type="EMBL" id="OTG21126.1"/>
    </source>
</evidence>
<keyword evidence="8" id="KW-0325">Glycoprotein</keyword>
<dbReference type="Proteomes" id="UP000215914">
    <property type="component" value="Chromosome 7"/>
</dbReference>
<protein>
    <submittedName>
        <fullName evidence="11">Non-specific serine/threonine protein kinase</fullName>
        <ecNumber evidence="11">2.7.11.1</ecNumber>
    </submittedName>
    <submittedName>
        <fullName evidence="12">Putative leucine-rich repeat protein, plant-type</fullName>
    </submittedName>
</protein>
<keyword evidence="4 9" id="KW-0732">Signal</keyword>
<name>A0A251UE28_HELAN</name>
<sequence>MFVFVSMLLFTGSFINGGHASGFIDDANMSLTRSCNDKERQTLLGFKANLVDINNTLNDWGNKEKKDCCQWVGVRCNNRTGHVTELDLSTFSNGLSGNITISHFLSLLSRLQYLDLSGIDFQYNPIPHSLSSLTNLQHFDLIMPLSIHIMPCHQPNFYH</sequence>
<feature type="domain" description="Leucine-rich repeat-containing N-terminal plant-type" evidence="10">
    <location>
        <begin position="37"/>
        <end position="77"/>
    </location>
</feature>
<keyword evidence="6" id="KW-1133">Transmembrane helix</keyword>
<keyword evidence="2" id="KW-0433">Leucine-rich repeat</keyword>
<keyword evidence="11" id="KW-0808">Transferase</keyword>
<feature type="chain" id="PRO_5013236449" evidence="9">
    <location>
        <begin position="21"/>
        <end position="159"/>
    </location>
</feature>
<comment type="subcellular location">
    <subcellularLocation>
        <location evidence="1">Membrane</location>
        <topology evidence="1">Single-pass type I membrane protein</topology>
    </subcellularLocation>
</comment>
<dbReference type="EC" id="2.7.11.1" evidence="11"/>
<evidence type="ECO:0000256" key="8">
    <source>
        <dbReference type="ARBA" id="ARBA00023180"/>
    </source>
</evidence>
<evidence type="ECO:0000256" key="1">
    <source>
        <dbReference type="ARBA" id="ARBA00004479"/>
    </source>
</evidence>
<feature type="signal peptide" evidence="9">
    <location>
        <begin position="1"/>
        <end position="20"/>
    </location>
</feature>
<keyword evidence="13" id="KW-1185">Reference proteome</keyword>
<keyword evidence="3" id="KW-0812">Transmembrane</keyword>
<evidence type="ECO:0000256" key="3">
    <source>
        <dbReference type="ARBA" id="ARBA00022692"/>
    </source>
</evidence>
<dbReference type="Gramene" id="mRNA:HanXRQr2_Chr07g0310231">
    <property type="protein sequence ID" value="CDS:HanXRQr2_Chr07g0310231.1"/>
    <property type="gene ID" value="HanXRQr2_Chr07g0310231"/>
</dbReference>
<dbReference type="InParanoid" id="A0A251UE28"/>
<dbReference type="Pfam" id="PF08263">
    <property type="entry name" value="LRRNT_2"/>
    <property type="match status" value="1"/>
</dbReference>